<evidence type="ECO:0000256" key="1">
    <source>
        <dbReference type="ARBA" id="ARBA00007847"/>
    </source>
</evidence>
<dbReference type="GO" id="GO:0047689">
    <property type="term" value="F:aspartate racemase activity"/>
    <property type="evidence" value="ECO:0007669"/>
    <property type="project" value="UniProtKB-EC"/>
</dbReference>
<protein>
    <submittedName>
        <fullName evidence="3">Aspartate racemase</fullName>
        <ecNumber evidence="3">5.1.1.13</ecNumber>
    </submittedName>
</protein>
<evidence type="ECO:0000313" key="4">
    <source>
        <dbReference type="Proteomes" id="UP001519344"/>
    </source>
</evidence>
<dbReference type="RefSeq" id="WP_167059282.1">
    <property type="nucleotide sequence ID" value="NZ_JAAOZR010000022.1"/>
</dbReference>
<dbReference type="Gene3D" id="3.40.50.1860">
    <property type="match status" value="2"/>
</dbReference>
<comment type="caution">
    <text evidence="3">The sequence shown here is derived from an EMBL/GenBank/DDBJ whole genome shotgun (WGS) entry which is preliminary data.</text>
</comment>
<evidence type="ECO:0000256" key="2">
    <source>
        <dbReference type="ARBA" id="ARBA00023235"/>
    </source>
</evidence>
<dbReference type="InterPro" id="IPR015942">
    <property type="entry name" value="Asp/Glu/hydantoin_racemase"/>
</dbReference>
<dbReference type="PROSITE" id="PS00924">
    <property type="entry name" value="ASP_GLU_RACEMASE_2"/>
    <property type="match status" value="1"/>
</dbReference>
<gene>
    <name evidence="3" type="ORF">J2Z65_006801</name>
</gene>
<dbReference type="PROSITE" id="PS00923">
    <property type="entry name" value="ASP_GLU_RACEMASE_1"/>
    <property type="match status" value="1"/>
</dbReference>
<keyword evidence="4" id="KW-1185">Reference proteome</keyword>
<dbReference type="InterPro" id="IPR018187">
    <property type="entry name" value="Asp/Glu_racemase_AS_1"/>
</dbReference>
<organism evidence="3 4">
    <name type="scientific">Paenibacillus aceris</name>
    <dbReference type="NCBI Taxonomy" id="869555"/>
    <lineage>
        <taxon>Bacteria</taxon>
        <taxon>Bacillati</taxon>
        <taxon>Bacillota</taxon>
        <taxon>Bacilli</taxon>
        <taxon>Bacillales</taxon>
        <taxon>Paenibacillaceae</taxon>
        <taxon>Paenibacillus</taxon>
    </lineage>
</organism>
<reference evidence="3 4" key="1">
    <citation type="submission" date="2021-03" db="EMBL/GenBank/DDBJ databases">
        <title>Genomic Encyclopedia of Type Strains, Phase IV (KMG-IV): sequencing the most valuable type-strain genomes for metagenomic binning, comparative biology and taxonomic classification.</title>
        <authorList>
            <person name="Goeker M."/>
        </authorList>
    </citation>
    <scope>NUCLEOTIDE SEQUENCE [LARGE SCALE GENOMIC DNA]</scope>
    <source>
        <strain evidence="3 4">DSM 24950</strain>
    </source>
</reference>
<accession>A0ABS4I9C4</accession>
<dbReference type="InterPro" id="IPR001920">
    <property type="entry name" value="Asp/Glu_race"/>
</dbReference>
<dbReference type="SUPFAM" id="SSF53681">
    <property type="entry name" value="Aspartate/glutamate racemase"/>
    <property type="match status" value="2"/>
</dbReference>
<dbReference type="PANTHER" id="PTHR21198:SF7">
    <property type="entry name" value="ASPARTATE-GLUTAMATE RACEMASE FAMILY"/>
    <property type="match status" value="1"/>
</dbReference>
<keyword evidence="2 3" id="KW-0413">Isomerase</keyword>
<dbReference type="EC" id="5.1.1.13" evidence="3"/>
<dbReference type="InterPro" id="IPR004380">
    <property type="entry name" value="Asp_race"/>
</dbReference>
<proteinExistence type="inferred from homology"/>
<dbReference type="NCBIfam" id="TIGR00035">
    <property type="entry name" value="asp_race"/>
    <property type="match status" value="1"/>
</dbReference>
<dbReference type="Proteomes" id="UP001519344">
    <property type="component" value="Unassembled WGS sequence"/>
</dbReference>
<sequence length="244" mass="26789">MIKTVGIMGGMGPLATVDLMNKIIRLTPAQNDQEHVHLIVDNYPQIPDRTSAIMGKGNDPLPYMKQSAKTLEKAGADLLVIACNTAHYYLQEIQDTIQVPIINMPNETARYIHEVCLRCVALLATDGTMKSMIYQKSLRERGLDVLEPDEITQAKIMEGIYAIKAGEIAKGKSLLINAAQIMIEKGAEAVIAGCTEIPIVLSDAEDIKVIDPTHILAKKVVDIANQEYVLYRDFGTDSNRAIKG</sequence>
<dbReference type="InterPro" id="IPR033134">
    <property type="entry name" value="Asp/Glu_racemase_AS_2"/>
</dbReference>
<dbReference type="PANTHER" id="PTHR21198">
    <property type="entry name" value="GLUTAMATE RACEMASE"/>
    <property type="match status" value="1"/>
</dbReference>
<comment type="similarity">
    <text evidence="1">Belongs to the aspartate/glutamate racemases family.</text>
</comment>
<evidence type="ECO:0000313" key="3">
    <source>
        <dbReference type="EMBL" id="MBP1967529.1"/>
    </source>
</evidence>
<dbReference type="EMBL" id="JAGGKV010000036">
    <property type="protein sequence ID" value="MBP1967529.1"/>
    <property type="molecule type" value="Genomic_DNA"/>
</dbReference>
<name>A0ABS4I9C4_9BACL</name>
<dbReference type="Pfam" id="PF01177">
    <property type="entry name" value="Asp_Glu_race"/>
    <property type="match status" value="1"/>
</dbReference>